<keyword evidence="4" id="KW-0808">Transferase</keyword>
<dbReference type="InterPro" id="IPR003594">
    <property type="entry name" value="HATPase_dom"/>
</dbReference>
<evidence type="ECO:0000313" key="11">
    <source>
        <dbReference type="EMBL" id="GGW46499.1"/>
    </source>
</evidence>
<reference evidence="11" key="1">
    <citation type="journal article" date="2014" name="Int. J. Syst. Evol. Microbiol.">
        <title>Complete genome sequence of Corynebacterium casei LMG S-19264T (=DSM 44701T), isolated from a smear-ripened cheese.</title>
        <authorList>
            <consortium name="US DOE Joint Genome Institute (JGI-PGF)"/>
            <person name="Walter F."/>
            <person name="Albersmeier A."/>
            <person name="Kalinowski J."/>
            <person name="Ruckert C."/>
        </authorList>
    </citation>
    <scope>NUCLEOTIDE SEQUENCE</scope>
    <source>
        <strain evidence="11">KCTC 12113</strain>
    </source>
</reference>
<keyword evidence="3" id="KW-0597">Phosphoprotein</keyword>
<dbReference type="InterPro" id="IPR004358">
    <property type="entry name" value="Sig_transdc_His_kin-like_C"/>
</dbReference>
<evidence type="ECO:0000256" key="3">
    <source>
        <dbReference type="ARBA" id="ARBA00022553"/>
    </source>
</evidence>
<dbReference type="InterPro" id="IPR005467">
    <property type="entry name" value="His_kinase_dom"/>
</dbReference>
<organism evidence="11 12">
    <name type="scientific">Arenibacter certesii</name>
    <dbReference type="NCBI Taxonomy" id="228955"/>
    <lineage>
        <taxon>Bacteria</taxon>
        <taxon>Pseudomonadati</taxon>
        <taxon>Bacteroidota</taxon>
        <taxon>Flavobacteriia</taxon>
        <taxon>Flavobacteriales</taxon>
        <taxon>Flavobacteriaceae</taxon>
        <taxon>Arenibacter</taxon>
    </lineage>
</organism>
<dbReference type="Proteomes" id="UP000634668">
    <property type="component" value="Unassembled WGS sequence"/>
</dbReference>
<evidence type="ECO:0000256" key="4">
    <source>
        <dbReference type="ARBA" id="ARBA00022679"/>
    </source>
</evidence>
<dbReference type="PANTHER" id="PTHR43065">
    <property type="entry name" value="SENSOR HISTIDINE KINASE"/>
    <property type="match status" value="1"/>
</dbReference>
<dbReference type="GO" id="GO:0005524">
    <property type="term" value="F:ATP binding"/>
    <property type="evidence" value="ECO:0007669"/>
    <property type="project" value="UniProtKB-KW"/>
</dbReference>
<gene>
    <name evidence="11" type="primary">porY</name>
    <name evidence="11" type="ORF">GCM10007383_33410</name>
</gene>
<keyword evidence="9" id="KW-0812">Transmembrane</keyword>
<keyword evidence="9" id="KW-0472">Membrane</keyword>
<keyword evidence="6 11" id="KW-0418">Kinase</keyword>
<dbReference type="EMBL" id="BMWP01000030">
    <property type="protein sequence ID" value="GGW46499.1"/>
    <property type="molecule type" value="Genomic_DNA"/>
</dbReference>
<comment type="catalytic activity">
    <reaction evidence="1">
        <text>ATP + protein L-histidine = ADP + protein N-phospho-L-histidine.</text>
        <dbReference type="EC" id="2.7.13.3"/>
    </reaction>
</comment>
<dbReference type="Pfam" id="PF00512">
    <property type="entry name" value="HisKA"/>
    <property type="match status" value="1"/>
</dbReference>
<sequence length="382" mass="43461">MNFSPKKKTPNMLLLIASFAIVSLILWNTNSFFKKFKEEERYKMEIWATAQSEFLSLPVEADPGNLHIKIFQNNTSTPMILVNKDSSIKINNMGGTTILDTAFIHKKIRRFKAENHPILIEYKGEHLATLYYGNSEVLNKLKFYPIALLLIIFLFGTVIYFLFKTNRTSEQNKLWAGMAKETAHQIGTPLSSLLGWNELLKTENINPEITKEIEKDINRLETITDRFSKIGSLPILVEHDIVEETKNAYNYLKARSSKLINFSFHTHVDQYPVLLNKALYNWTIENLVKNGIDAMRGKGSISIEILPSGNYVKILISDTGSGIPKKNYQTIFNPGATTKKRGWGLGLSLVKRIVEEYHNGKIKVLSSSKEGTIMQISLKAKK</sequence>
<dbReference type="SMART" id="SM00387">
    <property type="entry name" value="HATPase_c"/>
    <property type="match status" value="1"/>
</dbReference>
<dbReference type="Gene3D" id="3.30.565.10">
    <property type="entry name" value="Histidine kinase-like ATPase, C-terminal domain"/>
    <property type="match status" value="1"/>
</dbReference>
<comment type="caution">
    <text evidence="11">The sequence shown here is derived from an EMBL/GenBank/DDBJ whole genome shotgun (WGS) entry which is preliminary data.</text>
</comment>
<evidence type="ECO:0000259" key="10">
    <source>
        <dbReference type="PROSITE" id="PS50109"/>
    </source>
</evidence>
<evidence type="ECO:0000256" key="2">
    <source>
        <dbReference type="ARBA" id="ARBA00012438"/>
    </source>
</evidence>
<dbReference type="Pfam" id="PF02518">
    <property type="entry name" value="HATPase_c"/>
    <property type="match status" value="1"/>
</dbReference>
<dbReference type="AlphaFoldDB" id="A0A918J473"/>
<dbReference type="CDD" id="cd00082">
    <property type="entry name" value="HisKA"/>
    <property type="match status" value="1"/>
</dbReference>
<dbReference type="PRINTS" id="PR00344">
    <property type="entry name" value="BCTRLSENSOR"/>
</dbReference>
<evidence type="ECO:0000256" key="7">
    <source>
        <dbReference type="ARBA" id="ARBA00022840"/>
    </source>
</evidence>
<keyword evidence="8" id="KW-0902">Two-component regulatory system</keyword>
<evidence type="ECO:0000256" key="6">
    <source>
        <dbReference type="ARBA" id="ARBA00022777"/>
    </source>
</evidence>
<dbReference type="RefSeq" id="WP_026814905.1">
    <property type="nucleotide sequence ID" value="NZ_BMWP01000030.1"/>
</dbReference>
<evidence type="ECO:0000256" key="9">
    <source>
        <dbReference type="SAM" id="Phobius"/>
    </source>
</evidence>
<evidence type="ECO:0000313" key="12">
    <source>
        <dbReference type="Proteomes" id="UP000634668"/>
    </source>
</evidence>
<dbReference type="SUPFAM" id="SSF55874">
    <property type="entry name" value="ATPase domain of HSP90 chaperone/DNA topoisomerase II/histidine kinase"/>
    <property type="match status" value="1"/>
</dbReference>
<evidence type="ECO:0000256" key="5">
    <source>
        <dbReference type="ARBA" id="ARBA00022741"/>
    </source>
</evidence>
<keyword evidence="12" id="KW-1185">Reference proteome</keyword>
<dbReference type="EC" id="2.7.13.3" evidence="2"/>
<keyword evidence="5" id="KW-0547">Nucleotide-binding</keyword>
<proteinExistence type="predicted"/>
<name>A0A918J473_9FLAO</name>
<evidence type="ECO:0000256" key="1">
    <source>
        <dbReference type="ARBA" id="ARBA00000085"/>
    </source>
</evidence>
<dbReference type="InterPro" id="IPR003661">
    <property type="entry name" value="HisK_dim/P_dom"/>
</dbReference>
<reference evidence="11" key="2">
    <citation type="submission" date="2020-09" db="EMBL/GenBank/DDBJ databases">
        <authorList>
            <person name="Sun Q."/>
            <person name="Kim S."/>
        </authorList>
    </citation>
    <scope>NUCLEOTIDE SEQUENCE</scope>
    <source>
        <strain evidence="11">KCTC 12113</strain>
    </source>
</reference>
<feature type="transmembrane region" description="Helical" evidence="9">
    <location>
        <begin position="12"/>
        <end position="33"/>
    </location>
</feature>
<accession>A0A918J473</accession>
<dbReference type="InterPro" id="IPR036890">
    <property type="entry name" value="HATPase_C_sf"/>
</dbReference>
<feature type="transmembrane region" description="Helical" evidence="9">
    <location>
        <begin position="143"/>
        <end position="163"/>
    </location>
</feature>
<dbReference type="GO" id="GO:0000155">
    <property type="term" value="F:phosphorelay sensor kinase activity"/>
    <property type="evidence" value="ECO:0007669"/>
    <property type="project" value="InterPro"/>
</dbReference>
<dbReference type="InterPro" id="IPR036097">
    <property type="entry name" value="HisK_dim/P_sf"/>
</dbReference>
<evidence type="ECO:0000256" key="8">
    <source>
        <dbReference type="ARBA" id="ARBA00023012"/>
    </source>
</evidence>
<feature type="domain" description="Histidine kinase" evidence="10">
    <location>
        <begin position="181"/>
        <end position="382"/>
    </location>
</feature>
<dbReference type="SUPFAM" id="SSF47384">
    <property type="entry name" value="Homodimeric domain of signal transducing histidine kinase"/>
    <property type="match status" value="1"/>
</dbReference>
<keyword evidence="7" id="KW-0067">ATP-binding</keyword>
<dbReference type="PROSITE" id="PS50109">
    <property type="entry name" value="HIS_KIN"/>
    <property type="match status" value="1"/>
</dbReference>
<dbReference type="PANTHER" id="PTHR43065:SF10">
    <property type="entry name" value="PEROXIDE STRESS-ACTIVATED HISTIDINE KINASE MAK3"/>
    <property type="match status" value="1"/>
</dbReference>
<protein>
    <recommendedName>
        <fullName evidence="2">histidine kinase</fullName>
        <ecNumber evidence="2">2.7.13.3</ecNumber>
    </recommendedName>
</protein>
<keyword evidence="9" id="KW-1133">Transmembrane helix</keyword>